<proteinExistence type="predicted"/>
<protein>
    <submittedName>
        <fullName evidence="1">Putative secreted protein</fullName>
    </submittedName>
</protein>
<organism evidence="1">
    <name type="scientific">Anopheles darlingi</name>
    <name type="common">Mosquito</name>
    <dbReference type="NCBI Taxonomy" id="43151"/>
    <lineage>
        <taxon>Eukaryota</taxon>
        <taxon>Metazoa</taxon>
        <taxon>Ecdysozoa</taxon>
        <taxon>Arthropoda</taxon>
        <taxon>Hexapoda</taxon>
        <taxon>Insecta</taxon>
        <taxon>Pterygota</taxon>
        <taxon>Neoptera</taxon>
        <taxon>Endopterygota</taxon>
        <taxon>Diptera</taxon>
        <taxon>Nematocera</taxon>
        <taxon>Culicoidea</taxon>
        <taxon>Culicidae</taxon>
        <taxon>Anophelinae</taxon>
        <taxon>Anopheles</taxon>
    </lineage>
</organism>
<name>A0A2M4D964_ANODA</name>
<reference evidence="1" key="1">
    <citation type="submission" date="2018-01" db="EMBL/GenBank/DDBJ databases">
        <title>An insight into the sialome of Amazonian anophelines.</title>
        <authorList>
            <person name="Ribeiro J.M."/>
            <person name="Scarpassa V."/>
            <person name="Calvo E."/>
        </authorList>
    </citation>
    <scope>NUCLEOTIDE SEQUENCE</scope>
</reference>
<dbReference type="EMBL" id="GGFL01009917">
    <property type="protein sequence ID" value="MBW74095.1"/>
    <property type="molecule type" value="Transcribed_RNA"/>
</dbReference>
<dbReference type="AlphaFoldDB" id="A0A2M4D964"/>
<accession>A0A2M4D964</accession>
<evidence type="ECO:0000313" key="1">
    <source>
        <dbReference type="EMBL" id="MBW74095.1"/>
    </source>
</evidence>
<sequence>MLHPLTRLPFAPLLFLSFPSLYFADLWIGLVSVYRPTGDGELESSSDLPAPAPFFFLLRCSTACHHVHTTICCGAKSNTPFAAAHAHTRNETNKLKNNNKHIYFTSRSMDRLLHGVRLLQHATPRQDGRADDSRSRSIGRS</sequence>